<dbReference type="InterPro" id="IPR025836">
    <property type="entry name" value="Zn_knuckle_CX2CX4HX4C"/>
</dbReference>
<dbReference type="AlphaFoldDB" id="A0AAW2KLW1"/>
<accession>A0AAW2KLW1</accession>
<reference evidence="2" key="1">
    <citation type="submission" date="2020-06" db="EMBL/GenBank/DDBJ databases">
        <authorList>
            <person name="Li T."/>
            <person name="Hu X."/>
            <person name="Zhang T."/>
            <person name="Song X."/>
            <person name="Zhang H."/>
            <person name="Dai N."/>
            <person name="Sheng W."/>
            <person name="Hou X."/>
            <person name="Wei L."/>
        </authorList>
    </citation>
    <scope>NUCLEOTIDE SEQUENCE</scope>
    <source>
        <strain evidence="2">G01</strain>
        <tissue evidence="2">Leaf</tissue>
    </source>
</reference>
<evidence type="ECO:0000259" key="1">
    <source>
        <dbReference type="Pfam" id="PF14392"/>
    </source>
</evidence>
<feature type="domain" description="Zinc knuckle CX2CX4HX4C" evidence="1">
    <location>
        <begin position="39"/>
        <end position="85"/>
    </location>
</feature>
<dbReference type="PANTHER" id="PTHR31286:SF167">
    <property type="entry name" value="OS09G0268800 PROTEIN"/>
    <property type="match status" value="1"/>
</dbReference>
<dbReference type="Pfam" id="PF14392">
    <property type="entry name" value="zf-CCHC_4"/>
    <property type="match status" value="1"/>
</dbReference>
<dbReference type="EMBL" id="JACGWK010000111">
    <property type="protein sequence ID" value="KAL0307438.1"/>
    <property type="molecule type" value="Genomic_DNA"/>
</dbReference>
<comment type="caution">
    <text evidence="2">The sequence shown here is derived from an EMBL/GenBank/DDBJ whole genome shotgun (WGS) entry which is preliminary data.</text>
</comment>
<sequence>MMNEVASVIDNKLWQLNEVDMDKIGAVWGSFIRIKVATDVTKPLKRALKIRIVIYDEQLVTFAYERLPKFCYFYGHLGHISRSCELQLSDYFVGLGDNTPYGAWLRASIPPNSHNRMSFNTM</sequence>
<evidence type="ECO:0000313" key="2">
    <source>
        <dbReference type="EMBL" id="KAL0307438.1"/>
    </source>
</evidence>
<proteinExistence type="predicted"/>
<protein>
    <recommendedName>
        <fullName evidence="1">Zinc knuckle CX2CX4HX4C domain-containing protein</fullName>
    </recommendedName>
</protein>
<gene>
    <name evidence="2" type="ORF">Sangu_3029800</name>
</gene>
<organism evidence="2">
    <name type="scientific">Sesamum angustifolium</name>
    <dbReference type="NCBI Taxonomy" id="2727405"/>
    <lineage>
        <taxon>Eukaryota</taxon>
        <taxon>Viridiplantae</taxon>
        <taxon>Streptophyta</taxon>
        <taxon>Embryophyta</taxon>
        <taxon>Tracheophyta</taxon>
        <taxon>Spermatophyta</taxon>
        <taxon>Magnoliopsida</taxon>
        <taxon>eudicotyledons</taxon>
        <taxon>Gunneridae</taxon>
        <taxon>Pentapetalae</taxon>
        <taxon>asterids</taxon>
        <taxon>lamiids</taxon>
        <taxon>Lamiales</taxon>
        <taxon>Pedaliaceae</taxon>
        <taxon>Sesamum</taxon>
    </lineage>
</organism>
<dbReference type="PANTHER" id="PTHR31286">
    <property type="entry name" value="GLYCINE-RICH CELL WALL STRUCTURAL PROTEIN 1.8-LIKE"/>
    <property type="match status" value="1"/>
</dbReference>
<reference evidence="2" key="2">
    <citation type="journal article" date="2024" name="Plant">
        <title>Genomic evolution and insights into agronomic trait innovations of Sesamum species.</title>
        <authorList>
            <person name="Miao H."/>
            <person name="Wang L."/>
            <person name="Qu L."/>
            <person name="Liu H."/>
            <person name="Sun Y."/>
            <person name="Le M."/>
            <person name="Wang Q."/>
            <person name="Wei S."/>
            <person name="Zheng Y."/>
            <person name="Lin W."/>
            <person name="Duan Y."/>
            <person name="Cao H."/>
            <person name="Xiong S."/>
            <person name="Wang X."/>
            <person name="Wei L."/>
            <person name="Li C."/>
            <person name="Ma Q."/>
            <person name="Ju M."/>
            <person name="Zhao R."/>
            <person name="Li G."/>
            <person name="Mu C."/>
            <person name="Tian Q."/>
            <person name="Mei H."/>
            <person name="Zhang T."/>
            <person name="Gao T."/>
            <person name="Zhang H."/>
        </authorList>
    </citation>
    <scope>NUCLEOTIDE SEQUENCE</scope>
    <source>
        <strain evidence="2">G01</strain>
    </source>
</reference>
<name>A0AAW2KLW1_9LAMI</name>
<dbReference type="InterPro" id="IPR040256">
    <property type="entry name" value="At4g02000-like"/>
</dbReference>